<evidence type="ECO:0000256" key="1">
    <source>
        <dbReference type="ARBA" id="ARBA00023125"/>
    </source>
</evidence>
<dbReference type="AlphaFoldDB" id="A0AAD8C4B0"/>
<accession>A0AAD8C4B0</accession>
<reference evidence="4" key="1">
    <citation type="journal article" date="2023" name="PLoS Negl. Trop. Dis.">
        <title>A genome sequence for Biomphalaria pfeifferi, the major vector snail for the human-infecting parasite Schistosoma mansoni.</title>
        <authorList>
            <person name="Bu L."/>
            <person name="Lu L."/>
            <person name="Laidemitt M.R."/>
            <person name="Zhang S.M."/>
            <person name="Mutuku M."/>
            <person name="Mkoji G."/>
            <person name="Steinauer M."/>
            <person name="Loker E.S."/>
        </authorList>
    </citation>
    <scope>NUCLEOTIDE SEQUENCE</scope>
    <source>
        <strain evidence="4">KasaAsao</strain>
    </source>
</reference>
<evidence type="ECO:0000313" key="5">
    <source>
        <dbReference type="Proteomes" id="UP001233172"/>
    </source>
</evidence>
<gene>
    <name evidence="4" type="ORF">Bpfe_005180</name>
</gene>
<sequence length="171" mass="20040">MDLVSVIVGPSEDSEETSPTECPRRPARKHRWLSIQEKVELLRKLDLSVPVQEICKLYGIGSSTVYDLRKQRNQILEFHANSECSKLMRLRKTMRNSRSAEHDKAMVDWYRKQRASGVYVTGSRIVERAREVHQELKLSHDCAYSEGWLQRFKKRHGIVMTKVCRAFCRTF</sequence>
<name>A0AAD8C4B0_BIOPF</name>
<dbReference type="Proteomes" id="UP001233172">
    <property type="component" value="Unassembled WGS sequence"/>
</dbReference>
<evidence type="ECO:0000256" key="2">
    <source>
        <dbReference type="SAM" id="MobiDB-lite"/>
    </source>
</evidence>
<dbReference type="Gene3D" id="1.10.10.60">
    <property type="entry name" value="Homeodomain-like"/>
    <property type="match status" value="2"/>
</dbReference>
<dbReference type="InterPro" id="IPR050863">
    <property type="entry name" value="CenT-Element_Derived"/>
</dbReference>
<dbReference type="PANTHER" id="PTHR19303:SF16">
    <property type="entry name" value="JERKY PROTEIN HOMOLOG-LIKE"/>
    <property type="match status" value="1"/>
</dbReference>
<dbReference type="GO" id="GO:0003677">
    <property type="term" value="F:DNA binding"/>
    <property type="evidence" value="ECO:0007669"/>
    <property type="project" value="UniProtKB-KW"/>
</dbReference>
<evidence type="ECO:0000259" key="3">
    <source>
        <dbReference type="PROSITE" id="PS51253"/>
    </source>
</evidence>
<keyword evidence="5" id="KW-1185">Reference proteome</keyword>
<dbReference type="PROSITE" id="PS51253">
    <property type="entry name" value="HTH_CENPB"/>
    <property type="match status" value="1"/>
</dbReference>
<dbReference type="InterPro" id="IPR006600">
    <property type="entry name" value="HTH_CenpB_DNA-bd_dom"/>
</dbReference>
<dbReference type="GO" id="GO:0005634">
    <property type="term" value="C:nucleus"/>
    <property type="evidence" value="ECO:0007669"/>
    <property type="project" value="TreeGrafter"/>
</dbReference>
<dbReference type="PANTHER" id="PTHR19303">
    <property type="entry name" value="TRANSPOSON"/>
    <property type="match status" value="1"/>
</dbReference>
<keyword evidence="1" id="KW-0238">DNA-binding</keyword>
<dbReference type="SMART" id="SM00674">
    <property type="entry name" value="CENPB"/>
    <property type="match status" value="1"/>
</dbReference>
<evidence type="ECO:0000313" key="4">
    <source>
        <dbReference type="EMBL" id="KAK0065154.1"/>
    </source>
</evidence>
<dbReference type="EMBL" id="JASAOG010000014">
    <property type="protein sequence ID" value="KAK0065154.1"/>
    <property type="molecule type" value="Genomic_DNA"/>
</dbReference>
<dbReference type="InterPro" id="IPR009057">
    <property type="entry name" value="Homeodomain-like_sf"/>
</dbReference>
<feature type="domain" description="HTH CENPB-type" evidence="3">
    <location>
        <begin position="90"/>
        <end position="162"/>
    </location>
</feature>
<reference evidence="4" key="2">
    <citation type="submission" date="2023-04" db="EMBL/GenBank/DDBJ databases">
        <authorList>
            <person name="Bu L."/>
            <person name="Lu L."/>
            <person name="Laidemitt M.R."/>
            <person name="Zhang S.M."/>
            <person name="Mutuku M."/>
            <person name="Mkoji G."/>
            <person name="Steinauer M."/>
            <person name="Loker E.S."/>
        </authorList>
    </citation>
    <scope>NUCLEOTIDE SEQUENCE</scope>
    <source>
        <strain evidence="4">KasaAsao</strain>
        <tissue evidence="4">Whole Snail</tissue>
    </source>
</reference>
<organism evidence="4 5">
    <name type="scientific">Biomphalaria pfeifferi</name>
    <name type="common">Bloodfluke planorb</name>
    <name type="synonym">Freshwater snail</name>
    <dbReference type="NCBI Taxonomy" id="112525"/>
    <lineage>
        <taxon>Eukaryota</taxon>
        <taxon>Metazoa</taxon>
        <taxon>Spiralia</taxon>
        <taxon>Lophotrochozoa</taxon>
        <taxon>Mollusca</taxon>
        <taxon>Gastropoda</taxon>
        <taxon>Heterobranchia</taxon>
        <taxon>Euthyneura</taxon>
        <taxon>Panpulmonata</taxon>
        <taxon>Hygrophila</taxon>
        <taxon>Lymnaeoidea</taxon>
        <taxon>Planorbidae</taxon>
        <taxon>Biomphalaria</taxon>
    </lineage>
</organism>
<proteinExistence type="predicted"/>
<protein>
    <submittedName>
        <fullName evidence="4">Jerky protein</fullName>
    </submittedName>
</protein>
<dbReference type="SUPFAM" id="SSF46689">
    <property type="entry name" value="Homeodomain-like"/>
    <property type="match status" value="2"/>
</dbReference>
<comment type="caution">
    <text evidence="4">The sequence shown here is derived from an EMBL/GenBank/DDBJ whole genome shotgun (WGS) entry which is preliminary data.</text>
</comment>
<feature type="region of interest" description="Disordered" evidence="2">
    <location>
        <begin position="1"/>
        <end position="26"/>
    </location>
</feature>
<dbReference type="Pfam" id="PF03221">
    <property type="entry name" value="HTH_Tnp_Tc5"/>
    <property type="match status" value="1"/>
</dbReference>